<evidence type="ECO:0000259" key="8">
    <source>
        <dbReference type="Pfam" id="PF12265"/>
    </source>
</evidence>
<feature type="repeat" description="WD" evidence="7">
    <location>
        <begin position="210"/>
        <end position="252"/>
    </location>
</feature>
<evidence type="ECO:0000313" key="11">
    <source>
        <dbReference type="WBParaSite" id="HDID_0000334401-mRNA-1"/>
    </source>
</evidence>
<evidence type="ECO:0000256" key="3">
    <source>
        <dbReference type="ARBA" id="ARBA00022574"/>
    </source>
</evidence>
<dbReference type="PROSITE" id="PS50294">
    <property type="entry name" value="WD_REPEATS_REGION"/>
    <property type="match status" value="3"/>
</dbReference>
<dbReference type="SMART" id="SM00320">
    <property type="entry name" value="WD40"/>
    <property type="match status" value="6"/>
</dbReference>
<reference evidence="9 10" key="2">
    <citation type="submission" date="2018-11" db="EMBL/GenBank/DDBJ databases">
        <authorList>
            <consortium name="Pathogen Informatics"/>
        </authorList>
    </citation>
    <scope>NUCLEOTIDE SEQUENCE [LARGE SCALE GENOMIC DNA]</scope>
</reference>
<gene>
    <name evidence="9" type="ORF">HDID_LOCUS3342</name>
</gene>
<keyword evidence="3 7" id="KW-0853">WD repeat</keyword>
<dbReference type="PROSITE" id="PS50082">
    <property type="entry name" value="WD_REPEATS_2"/>
    <property type="match status" value="4"/>
</dbReference>
<dbReference type="WBParaSite" id="HDID_0000334401-mRNA-1">
    <property type="protein sequence ID" value="HDID_0000334401-mRNA-1"/>
    <property type="gene ID" value="HDID_0000334401"/>
</dbReference>
<evidence type="ECO:0000313" key="9">
    <source>
        <dbReference type="EMBL" id="VDL30929.1"/>
    </source>
</evidence>
<dbReference type="PROSITE" id="PS00678">
    <property type="entry name" value="WD_REPEATS_1"/>
    <property type="match status" value="3"/>
</dbReference>
<dbReference type="OrthoDB" id="427795at2759"/>
<dbReference type="Pfam" id="PF00400">
    <property type="entry name" value="WD40"/>
    <property type="match status" value="5"/>
</dbReference>
<feature type="repeat" description="WD" evidence="7">
    <location>
        <begin position="256"/>
        <end position="292"/>
    </location>
</feature>
<evidence type="ECO:0000256" key="7">
    <source>
        <dbReference type="PROSITE-ProRule" id="PRU00221"/>
    </source>
</evidence>
<dbReference type="GO" id="GO:0005634">
    <property type="term" value="C:nucleus"/>
    <property type="evidence" value="ECO:0007669"/>
    <property type="project" value="UniProtKB-SubCell"/>
</dbReference>
<evidence type="ECO:0000313" key="10">
    <source>
        <dbReference type="Proteomes" id="UP000274504"/>
    </source>
</evidence>
<dbReference type="Proteomes" id="UP000274504">
    <property type="component" value="Unassembled WGS sequence"/>
</dbReference>
<dbReference type="InterPro" id="IPR036322">
    <property type="entry name" value="WD40_repeat_dom_sf"/>
</dbReference>
<evidence type="ECO:0000256" key="1">
    <source>
        <dbReference type="ARBA" id="ARBA00004123"/>
    </source>
</evidence>
<evidence type="ECO:0000256" key="5">
    <source>
        <dbReference type="ARBA" id="ARBA00022853"/>
    </source>
</evidence>
<comment type="subcellular location">
    <subcellularLocation>
        <location evidence="1">Nucleus</location>
    </subcellularLocation>
</comment>
<dbReference type="STRING" id="6216.A0A0R3SEW8"/>
<keyword evidence="4" id="KW-0677">Repeat</keyword>
<sequence>MMESEDIIEERVINEEYKIWKRNTPFLYDMIMSHALEWPSLTAHTDEDYTVHRLILGTHTSDEQNHLLIATVHLPNDNAEFDASTYESEKGNFGGFHFPSGKLEITMKINHEGEVNRARYMPQNPDIIATKTPSGDVLVFDYANHPIGQQEHGCQPDLRLKGHQKEGYGLSWNATHSGHLLSASDDQTICLWDVSGTPLDGRDLNAMAVFTGHHSVVEDVAWHLMNGHVFGSVADDNKLMIWDTRTSARTKAQHQVDAHTAEVNCLAFNPFSEFILATGSADKTVALWDLRNLRLKLHSFESHRDEIFQVQWSPHNETILASSGTDRRLHIWDLSKIGVDQTNEDAEDGPPELLFIHAGHTAKISDFTWNINEPWVICSVSEDNILQIWQMVRLYRLYRFSIGKRWQDR</sequence>
<evidence type="ECO:0000256" key="6">
    <source>
        <dbReference type="ARBA" id="ARBA00023242"/>
    </source>
</evidence>
<dbReference type="AlphaFoldDB" id="A0A0R3SEW8"/>
<dbReference type="PANTHER" id="PTHR22850">
    <property type="entry name" value="WD40 REPEAT FAMILY"/>
    <property type="match status" value="1"/>
</dbReference>
<dbReference type="InterPro" id="IPR020472">
    <property type="entry name" value="WD40_PAC1"/>
</dbReference>
<comment type="similarity">
    <text evidence="2">Belongs to the WD repeat RBAP46/RBAP48/MSI1 family.</text>
</comment>
<dbReference type="InterPro" id="IPR050459">
    <property type="entry name" value="WD_repeat_RBAP46/RBAP48/MSI1"/>
</dbReference>
<dbReference type="GO" id="GO:0006325">
    <property type="term" value="P:chromatin organization"/>
    <property type="evidence" value="ECO:0007669"/>
    <property type="project" value="UniProtKB-KW"/>
</dbReference>
<organism evidence="11">
    <name type="scientific">Hymenolepis diminuta</name>
    <name type="common">Rat tapeworm</name>
    <dbReference type="NCBI Taxonomy" id="6216"/>
    <lineage>
        <taxon>Eukaryota</taxon>
        <taxon>Metazoa</taxon>
        <taxon>Spiralia</taxon>
        <taxon>Lophotrochozoa</taxon>
        <taxon>Platyhelminthes</taxon>
        <taxon>Cestoda</taxon>
        <taxon>Eucestoda</taxon>
        <taxon>Cyclophyllidea</taxon>
        <taxon>Hymenolepididae</taxon>
        <taxon>Hymenolepis</taxon>
    </lineage>
</organism>
<reference evidence="11" key="1">
    <citation type="submission" date="2017-02" db="UniProtKB">
        <authorList>
            <consortium name="WormBaseParasite"/>
        </authorList>
    </citation>
    <scope>IDENTIFICATION</scope>
</reference>
<dbReference type="Gene3D" id="2.130.10.10">
    <property type="entry name" value="YVTN repeat-like/Quinoprotein amine dehydrogenase"/>
    <property type="match status" value="1"/>
</dbReference>
<dbReference type="FunFam" id="2.130.10.10:FF:000512">
    <property type="entry name" value="WD-40 repeat-containing protein MSI1"/>
    <property type="match status" value="1"/>
</dbReference>
<dbReference type="PRINTS" id="PR00320">
    <property type="entry name" value="GPROTEINBRPT"/>
</dbReference>
<accession>A0A0R3SEW8</accession>
<evidence type="ECO:0000256" key="4">
    <source>
        <dbReference type="ARBA" id="ARBA00022737"/>
    </source>
</evidence>
<feature type="repeat" description="WD" evidence="7">
    <location>
        <begin position="160"/>
        <end position="195"/>
    </location>
</feature>
<keyword evidence="6" id="KW-0539">Nucleus</keyword>
<proteinExistence type="inferred from homology"/>
<evidence type="ECO:0000256" key="2">
    <source>
        <dbReference type="ARBA" id="ARBA00009341"/>
    </source>
</evidence>
<name>A0A0R3SEW8_HYMDI</name>
<feature type="repeat" description="WD" evidence="7">
    <location>
        <begin position="300"/>
        <end position="335"/>
    </location>
</feature>
<dbReference type="InterPro" id="IPR001680">
    <property type="entry name" value="WD40_rpt"/>
</dbReference>
<dbReference type="Pfam" id="PF12265">
    <property type="entry name" value="CAF1C_H4-bd"/>
    <property type="match status" value="1"/>
</dbReference>
<protein>
    <submittedName>
        <fullName evidence="11">WD_REPEATS_REGION domain-containing protein</fullName>
    </submittedName>
</protein>
<dbReference type="SUPFAM" id="SSF50978">
    <property type="entry name" value="WD40 repeat-like"/>
    <property type="match status" value="1"/>
</dbReference>
<dbReference type="EMBL" id="UYSG01000994">
    <property type="protein sequence ID" value="VDL30929.1"/>
    <property type="molecule type" value="Genomic_DNA"/>
</dbReference>
<dbReference type="InterPro" id="IPR015943">
    <property type="entry name" value="WD40/YVTN_repeat-like_dom_sf"/>
</dbReference>
<feature type="domain" description="Histone-binding protein RBBP4-like N-terminal" evidence="8">
    <location>
        <begin position="15"/>
        <end position="76"/>
    </location>
</feature>
<keyword evidence="5" id="KW-0156">Chromatin regulator</keyword>
<dbReference type="InterPro" id="IPR022052">
    <property type="entry name" value="Histone-bd_RBBP4-like_N"/>
</dbReference>
<dbReference type="InterPro" id="IPR019775">
    <property type="entry name" value="WD40_repeat_CS"/>
</dbReference>